<keyword evidence="1" id="KW-0285">Flavoprotein</keyword>
<dbReference type="InterPro" id="IPR016169">
    <property type="entry name" value="FAD-bd_PCMH_sub2"/>
</dbReference>
<dbReference type="PANTHER" id="PTHR42659">
    <property type="entry name" value="XANTHINE DEHYDROGENASE SUBUNIT C-RELATED"/>
    <property type="match status" value="1"/>
</dbReference>
<evidence type="ECO:0000259" key="4">
    <source>
        <dbReference type="PROSITE" id="PS51387"/>
    </source>
</evidence>
<dbReference type="Pfam" id="PF03450">
    <property type="entry name" value="CO_deh_flav_C"/>
    <property type="match status" value="1"/>
</dbReference>
<evidence type="ECO:0000256" key="3">
    <source>
        <dbReference type="ARBA" id="ARBA00023002"/>
    </source>
</evidence>
<evidence type="ECO:0000256" key="2">
    <source>
        <dbReference type="ARBA" id="ARBA00022827"/>
    </source>
</evidence>
<evidence type="ECO:0000313" key="6">
    <source>
        <dbReference type="Proteomes" id="UP000001401"/>
    </source>
</evidence>
<dbReference type="SUPFAM" id="SSF56176">
    <property type="entry name" value="FAD-binding/transporter-associated domain-like"/>
    <property type="match status" value="1"/>
</dbReference>
<dbReference type="HOGENOM" id="CLU_058050_5_0_9"/>
<evidence type="ECO:0000256" key="1">
    <source>
        <dbReference type="ARBA" id="ARBA00022630"/>
    </source>
</evidence>
<name>E6U0X8_EVAC2</name>
<dbReference type="InterPro" id="IPR005107">
    <property type="entry name" value="CO_DH_flav_C"/>
</dbReference>
<dbReference type="InterPro" id="IPR002346">
    <property type="entry name" value="Mopterin_DH_FAD-bd"/>
</dbReference>
<dbReference type="AlphaFoldDB" id="E6U0X8"/>
<keyword evidence="3" id="KW-0560">Oxidoreductase</keyword>
<proteinExistence type="predicted"/>
<dbReference type="OrthoDB" id="9774454at2"/>
<dbReference type="InterPro" id="IPR051312">
    <property type="entry name" value="Diverse_Substr_Oxidored"/>
</dbReference>
<dbReference type="Gene3D" id="3.30.390.50">
    <property type="entry name" value="CO dehydrogenase flavoprotein, C-terminal domain"/>
    <property type="match status" value="1"/>
</dbReference>
<dbReference type="KEGG" id="bco:Bcell_2028"/>
<dbReference type="PANTHER" id="PTHR42659:SF2">
    <property type="entry name" value="XANTHINE DEHYDROGENASE SUBUNIT C-RELATED"/>
    <property type="match status" value="1"/>
</dbReference>
<dbReference type="EMBL" id="CP002394">
    <property type="protein sequence ID" value="ADU30290.1"/>
    <property type="molecule type" value="Genomic_DNA"/>
</dbReference>
<dbReference type="Proteomes" id="UP000001401">
    <property type="component" value="Chromosome"/>
</dbReference>
<accession>E6U0X8</accession>
<feature type="domain" description="FAD-binding PCMH-type" evidence="4">
    <location>
        <begin position="1"/>
        <end position="174"/>
    </location>
</feature>
<dbReference type="SMART" id="SM01092">
    <property type="entry name" value="CO_deh_flav_C"/>
    <property type="match status" value="1"/>
</dbReference>
<gene>
    <name evidence="5" type="ordered locus">Bcell_2028</name>
</gene>
<reference evidence="5" key="1">
    <citation type="submission" date="2010-12" db="EMBL/GenBank/DDBJ databases">
        <title>Complete sequence of Bacillus cellulosilyticus DSM 2522.</title>
        <authorList>
            <consortium name="US DOE Joint Genome Institute"/>
            <person name="Lucas S."/>
            <person name="Copeland A."/>
            <person name="Lapidus A."/>
            <person name="Cheng J.-F."/>
            <person name="Bruce D."/>
            <person name="Goodwin L."/>
            <person name="Pitluck S."/>
            <person name="Chertkov O."/>
            <person name="Detter J.C."/>
            <person name="Han C."/>
            <person name="Tapia R."/>
            <person name="Land M."/>
            <person name="Hauser L."/>
            <person name="Jeffries C."/>
            <person name="Kyrpides N."/>
            <person name="Ivanova N."/>
            <person name="Mikhailova N."/>
            <person name="Brumm P."/>
            <person name="Mead D."/>
            <person name="Woyke T."/>
        </authorList>
    </citation>
    <scope>NUCLEOTIDE SEQUENCE [LARGE SCALE GENOMIC DNA]</scope>
    <source>
        <strain evidence="5">DSM 2522</strain>
    </source>
</reference>
<dbReference type="InterPro" id="IPR036683">
    <property type="entry name" value="CO_DH_flav_C_dom_sf"/>
</dbReference>
<dbReference type="Gene3D" id="3.30.43.10">
    <property type="entry name" value="Uridine Diphospho-n-acetylenolpyruvylglucosamine Reductase, domain 2"/>
    <property type="match status" value="1"/>
</dbReference>
<dbReference type="STRING" id="649639.Bcell_2028"/>
<organism evidence="5 6">
    <name type="scientific">Evansella cellulosilytica (strain ATCC 21833 / DSM 2522 / FERM P-1141 / JCM 9156 / N-4)</name>
    <name type="common">Bacillus cellulosilyticus</name>
    <dbReference type="NCBI Taxonomy" id="649639"/>
    <lineage>
        <taxon>Bacteria</taxon>
        <taxon>Bacillati</taxon>
        <taxon>Bacillota</taxon>
        <taxon>Bacilli</taxon>
        <taxon>Bacillales</taxon>
        <taxon>Bacillaceae</taxon>
        <taxon>Evansella</taxon>
    </lineage>
</organism>
<dbReference type="GO" id="GO:0071949">
    <property type="term" value="F:FAD binding"/>
    <property type="evidence" value="ECO:0007669"/>
    <property type="project" value="InterPro"/>
</dbReference>
<dbReference type="Pfam" id="PF00941">
    <property type="entry name" value="FAD_binding_5"/>
    <property type="match status" value="1"/>
</dbReference>
<dbReference type="SUPFAM" id="SSF55447">
    <property type="entry name" value="CO dehydrogenase flavoprotein C-terminal domain-like"/>
    <property type="match status" value="1"/>
</dbReference>
<keyword evidence="6" id="KW-1185">Reference proteome</keyword>
<dbReference type="GO" id="GO:0016491">
    <property type="term" value="F:oxidoreductase activity"/>
    <property type="evidence" value="ECO:0007669"/>
    <property type="project" value="UniProtKB-KW"/>
</dbReference>
<dbReference type="eggNOG" id="COG1319">
    <property type="taxonomic scope" value="Bacteria"/>
</dbReference>
<dbReference type="Gene3D" id="3.30.465.10">
    <property type="match status" value="1"/>
</dbReference>
<dbReference type="InterPro" id="IPR016166">
    <property type="entry name" value="FAD-bd_PCMH"/>
</dbReference>
<dbReference type="InterPro" id="IPR016167">
    <property type="entry name" value="FAD-bd_PCMH_sub1"/>
</dbReference>
<dbReference type="InterPro" id="IPR036318">
    <property type="entry name" value="FAD-bd_PCMH-like_sf"/>
</dbReference>
<protein>
    <submittedName>
        <fullName evidence="5">Molybdopterin dehydrogenase FAD-binding protein</fullName>
    </submittedName>
</protein>
<keyword evidence="2" id="KW-0274">FAD</keyword>
<sequence length="281" mass="31926">MIPFDFEYFRPTTLNDAFALFQKLSNAGKTPMYFSGGTEIITLGRINELYTDAVIDMKGISEYQALEQDDHYFYFGAGKTLAEIGEANVFPLLTKTVKDIADHTARTKITLGGNICANIFYREAVLPFLVTDSYAFIVGKDGTRTERINDIFKETLQLQQGEFLLQVCTEKKYFDMPHIHIKRRKQWFTGYPLITIVAVKESNNIKIAISGLTPYPFRSKEMEASLNDKNLTVSERINAALDKLQKNVLTDTEGSAQYRLFVMKNLLYDVLDHLEGEGGIH</sequence>
<evidence type="ECO:0000313" key="5">
    <source>
        <dbReference type="EMBL" id="ADU30290.1"/>
    </source>
</evidence>
<dbReference type="PROSITE" id="PS51387">
    <property type="entry name" value="FAD_PCMH"/>
    <property type="match status" value="1"/>
</dbReference>
<dbReference type="RefSeq" id="WP_013488626.1">
    <property type="nucleotide sequence ID" value="NC_014829.1"/>
</dbReference>